<dbReference type="Gene3D" id="3.40.50.300">
    <property type="entry name" value="P-loop containing nucleotide triphosphate hydrolases"/>
    <property type="match status" value="1"/>
</dbReference>
<evidence type="ECO:0000313" key="2">
    <source>
        <dbReference type="EMBL" id="MFC5589441.1"/>
    </source>
</evidence>
<comment type="caution">
    <text evidence="2">The sequence shown here is derived from an EMBL/GenBank/DDBJ whole genome shotgun (WGS) entry which is preliminary data.</text>
</comment>
<evidence type="ECO:0000256" key="1">
    <source>
        <dbReference type="PIRNR" id="PIRNR036409"/>
    </source>
</evidence>
<dbReference type="PANTHER" id="PTHR40453">
    <property type="entry name" value="PROTEIN YOEF"/>
    <property type="match status" value="1"/>
</dbReference>
<dbReference type="EMBL" id="JBHSNO010000005">
    <property type="protein sequence ID" value="MFC5589441.1"/>
    <property type="molecule type" value="Genomic_DNA"/>
</dbReference>
<dbReference type="InterPro" id="IPR027417">
    <property type="entry name" value="P-loop_NTPase"/>
</dbReference>
<proteinExistence type="inferred from homology"/>
<evidence type="ECO:0000313" key="3">
    <source>
        <dbReference type="Proteomes" id="UP001596109"/>
    </source>
</evidence>
<keyword evidence="1" id="KW-0547">Nucleotide-binding</keyword>
<dbReference type="SUPFAM" id="SSF52540">
    <property type="entry name" value="P-loop containing nucleoside triphosphate hydrolases"/>
    <property type="match status" value="1"/>
</dbReference>
<organism evidence="2 3">
    <name type="scientific">Sporosarcina soli</name>
    <dbReference type="NCBI Taxonomy" id="334736"/>
    <lineage>
        <taxon>Bacteria</taxon>
        <taxon>Bacillati</taxon>
        <taxon>Bacillota</taxon>
        <taxon>Bacilli</taxon>
        <taxon>Bacillales</taxon>
        <taxon>Caryophanaceae</taxon>
        <taxon>Sporosarcina</taxon>
    </lineage>
</organism>
<dbReference type="InterPro" id="IPR012381">
    <property type="entry name" value="EutP_PduV"/>
</dbReference>
<dbReference type="PANTHER" id="PTHR40453:SF1">
    <property type="entry name" value="PROTEIN YOEF"/>
    <property type="match status" value="1"/>
</dbReference>
<dbReference type="RefSeq" id="WP_381434124.1">
    <property type="nucleotide sequence ID" value="NZ_JBHSNO010000005.1"/>
</dbReference>
<name>A0ABW0TJ25_9BACL</name>
<keyword evidence="3" id="KW-1185">Reference proteome</keyword>
<dbReference type="Proteomes" id="UP001596109">
    <property type="component" value="Unassembled WGS sequence"/>
</dbReference>
<protein>
    <submittedName>
        <fullName evidence="2">EutP/PduV family microcompartment system protein</fullName>
    </submittedName>
</protein>
<sequence length="170" mass="18789">MKNRAMLIGAIGAGKSTLTNALLGKKVDAVKTQTLIYYDWIVDTPGEYTENPLFYKNIMATALEVTHVLYLQDATNGKLIFPPGFSMGISKLPIGVITKSDHPEADLERSIRMIQSVISYGPIVITSSVEGTGIPHLKELVKMKTMEEMKNYVVEAADERLLFTDSLYTS</sequence>
<gene>
    <name evidence="2" type="ORF">ACFPRA_11115</name>
</gene>
<comment type="similarity">
    <text evidence="1">Belongs to the EutP/PduV family.</text>
</comment>
<dbReference type="PIRSF" id="PIRSF036409">
    <property type="entry name" value="EutP_PduV"/>
    <property type="match status" value="1"/>
</dbReference>
<reference evidence="3" key="1">
    <citation type="journal article" date="2019" name="Int. J. Syst. Evol. Microbiol.">
        <title>The Global Catalogue of Microorganisms (GCM) 10K type strain sequencing project: providing services to taxonomists for standard genome sequencing and annotation.</title>
        <authorList>
            <consortium name="The Broad Institute Genomics Platform"/>
            <consortium name="The Broad Institute Genome Sequencing Center for Infectious Disease"/>
            <person name="Wu L."/>
            <person name="Ma J."/>
        </authorList>
    </citation>
    <scope>NUCLEOTIDE SEQUENCE [LARGE SCALE GENOMIC DNA]</scope>
    <source>
        <strain evidence="3">CGMCC 4.1434</strain>
    </source>
</reference>
<dbReference type="Pfam" id="PF10662">
    <property type="entry name" value="PduV-EutP"/>
    <property type="match status" value="1"/>
</dbReference>
<accession>A0ABW0TJ25</accession>